<dbReference type="InParanoid" id="G9EUL5"/>
<dbReference type="EMBL" id="JH413850">
    <property type="protein sequence ID" value="EHL29015.1"/>
    <property type="molecule type" value="Genomic_DNA"/>
</dbReference>
<accession>G9EUL5</accession>
<dbReference type="STRING" id="658187.LDG_9013"/>
<feature type="active site" evidence="6">
    <location>
        <position position="344"/>
    </location>
</feature>
<dbReference type="RefSeq" id="WP_006872869.1">
    <property type="nucleotide sequence ID" value="NZ_JH413850.1"/>
</dbReference>
<dbReference type="Proteomes" id="UP000002770">
    <property type="component" value="Unassembled WGS sequence"/>
</dbReference>
<sequence>MKQIAIKTFICDLLQLAGITPNGSEAWDIQIHNEDFYTRVFNEGSLGLGESYMEGWWDCPSLDQFFDRIITADIESKVQFNKWLWPKLLLLKLLNFQTKKRALVVGVKHYDLGNDLFQEMLDQRMNYTCGYWANANDLEAAQLNKLELSCQKLMLKPGMRVLDIGCGFGSLAKYAVENYGVSVVGITISKEQYQYAQTNCAGLPVEIRFQDYRDVQEKFDRIVSLGMFEHVGHLNYRTYMQKVSDCLHEDGLFLLHTIGNKETYITCDAWINKYIFPNGLAPSMRQISRASEGLFIMENWANFGAYYDNTLMAWEANFERNWVHLKTQYDEMFYRMWRYYLLACAGSFRSRNMQLWQIVFSKHGIRGGYQVPLFDGRIKN</sequence>
<dbReference type="PANTHER" id="PTHR43667">
    <property type="entry name" value="CYCLOPROPANE-FATTY-ACYL-PHOSPHOLIPID SYNTHASE"/>
    <property type="match status" value="1"/>
</dbReference>
<keyword evidence="8" id="KW-1185">Reference proteome</keyword>
<dbReference type="InterPro" id="IPR029063">
    <property type="entry name" value="SAM-dependent_MTases_sf"/>
</dbReference>
<keyword evidence="2" id="KW-0489">Methyltransferase</keyword>
<dbReference type="GO" id="GO:0008610">
    <property type="term" value="P:lipid biosynthetic process"/>
    <property type="evidence" value="ECO:0007669"/>
    <property type="project" value="InterPro"/>
</dbReference>
<evidence type="ECO:0000256" key="6">
    <source>
        <dbReference type="PIRSR" id="PIRSR003085-1"/>
    </source>
</evidence>
<reference evidence="7 8" key="1">
    <citation type="journal article" date="2011" name="BMC Genomics">
        <title>Insight into cross-talk between intra-amoebal pathogens.</title>
        <authorList>
            <person name="Gimenez G."/>
            <person name="Bertelli C."/>
            <person name="Moliner C."/>
            <person name="Robert C."/>
            <person name="Raoult D."/>
            <person name="Fournier P.E."/>
            <person name="Greub G."/>
        </authorList>
    </citation>
    <scope>NUCLEOTIDE SEQUENCE [LARGE SCALE GENOMIC DNA]</scope>
    <source>
        <strain evidence="7 8">LLAP12</strain>
    </source>
</reference>
<dbReference type="AlphaFoldDB" id="G9EUL5"/>
<dbReference type="InterPro" id="IPR003333">
    <property type="entry name" value="CMAS"/>
</dbReference>
<keyword evidence="4" id="KW-0949">S-adenosyl-L-methionine</keyword>
<dbReference type="FunCoup" id="G9EUL5">
    <property type="interactions" value="311"/>
</dbReference>
<dbReference type="Gene3D" id="3.40.50.150">
    <property type="entry name" value="Vaccinia Virus protein VP39"/>
    <property type="match status" value="1"/>
</dbReference>
<dbReference type="PANTHER" id="PTHR43667:SF1">
    <property type="entry name" value="CYCLOPROPANE-FATTY-ACYL-PHOSPHOLIPID SYNTHASE"/>
    <property type="match status" value="1"/>
</dbReference>
<dbReference type="NCBIfam" id="NF008686">
    <property type="entry name" value="PRK11705.1"/>
    <property type="match status" value="1"/>
</dbReference>
<dbReference type="GO" id="GO:0008168">
    <property type="term" value="F:methyltransferase activity"/>
    <property type="evidence" value="ECO:0007669"/>
    <property type="project" value="UniProtKB-KW"/>
</dbReference>
<dbReference type="PIRSF" id="PIRSF003085">
    <property type="entry name" value="CMAS"/>
    <property type="match status" value="1"/>
</dbReference>
<keyword evidence="5" id="KW-0443">Lipid metabolism</keyword>
<dbReference type="Pfam" id="PF02353">
    <property type="entry name" value="CMAS"/>
    <property type="match status" value="1"/>
</dbReference>
<organism evidence="7 8">
    <name type="scientific">Legionella drancourtii LLAP12</name>
    <dbReference type="NCBI Taxonomy" id="658187"/>
    <lineage>
        <taxon>Bacteria</taxon>
        <taxon>Pseudomonadati</taxon>
        <taxon>Pseudomonadota</taxon>
        <taxon>Gammaproteobacteria</taxon>
        <taxon>Legionellales</taxon>
        <taxon>Legionellaceae</taxon>
        <taxon>Legionella</taxon>
    </lineage>
</organism>
<evidence type="ECO:0000256" key="5">
    <source>
        <dbReference type="ARBA" id="ARBA00023098"/>
    </source>
</evidence>
<dbReference type="HOGENOM" id="CLU_026434_6_0_6"/>
<dbReference type="CDD" id="cd02440">
    <property type="entry name" value="AdoMet_MTases"/>
    <property type="match status" value="1"/>
</dbReference>
<evidence type="ECO:0000256" key="4">
    <source>
        <dbReference type="ARBA" id="ARBA00022691"/>
    </source>
</evidence>
<dbReference type="OrthoDB" id="9782855at2"/>
<comment type="similarity">
    <text evidence="1">Belongs to the CFA/CMAS family.</text>
</comment>
<dbReference type="InterPro" id="IPR050723">
    <property type="entry name" value="CFA/CMAS"/>
</dbReference>
<name>G9EUL5_9GAMM</name>
<evidence type="ECO:0000256" key="3">
    <source>
        <dbReference type="ARBA" id="ARBA00022679"/>
    </source>
</evidence>
<evidence type="ECO:0000256" key="2">
    <source>
        <dbReference type="ARBA" id="ARBA00022603"/>
    </source>
</evidence>
<proteinExistence type="inferred from homology"/>
<dbReference type="SUPFAM" id="SSF53335">
    <property type="entry name" value="S-adenosyl-L-methionine-dependent methyltransferases"/>
    <property type="match status" value="1"/>
</dbReference>
<keyword evidence="3" id="KW-0808">Transferase</keyword>
<evidence type="ECO:0000313" key="7">
    <source>
        <dbReference type="EMBL" id="EHL29015.1"/>
    </source>
</evidence>
<dbReference type="GO" id="GO:0032259">
    <property type="term" value="P:methylation"/>
    <property type="evidence" value="ECO:0007669"/>
    <property type="project" value="UniProtKB-KW"/>
</dbReference>
<protein>
    <submittedName>
        <fullName evidence="7">Cyclopropane fatty acyl phospholipid synthase</fullName>
    </submittedName>
</protein>
<evidence type="ECO:0000256" key="1">
    <source>
        <dbReference type="ARBA" id="ARBA00010815"/>
    </source>
</evidence>
<gene>
    <name evidence="7" type="ORF">LDG_9013</name>
</gene>
<dbReference type="eggNOG" id="COG2230">
    <property type="taxonomic scope" value="Bacteria"/>
</dbReference>
<evidence type="ECO:0000313" key="8">
    <source>
        <dbReference type="Proteomes" id="UP000002770"/>
    </source>
</evidence>